<gene>
    <name evidence="1" type="ORF">PHLCEN_2v7659</name>
</gene>
<evidence type="ECO:0000313" key="1">
    <source>
        <dbReference type="EMBL" id="PSR77917.1"/>
    </source>
</evidence>
<comment type="caution">
    <text evidence="1">The sequence shown here is derived from an EMBL/GenBank/DDBJ whole genome shotgun (WGS) entry which is preliminary data.</text>
</comment>
<protein>
    <submittedName>
        <fullName evidence="1">Uncharacterized protein</fullName>
    </submittedName>
</protein>
<organism evidence="1 2">
    <name type="scientific">Hermanssonia centrifuga</name>
    <dbReference type="NCBI Taxonomy" id="98765"/>
    <lineage>
        <taxon>Eukaryota</taxon>
        <taxon>Fungi</taxon>
        <taxon>Dikarya</taxon>
        <taxon>Basidiomycota</taxon>
        <taxon>Agaricomycotina</taxon>
        <taxon>Agaricomycetes</taxon>
        <taxon>Polyporales</taxon>
        <taxon>Meruliaceae</taxon>
        <taxon>Hermanssonia</taxon>
    </lineage>
</organism>
<name>A0A2R6NVY1_9APHY</name>
<dbReference type="AlphaFoldDB" id="A0A2R6NVY1"/>
<dbReference type="EMBL" id="MLYV02000768">
    <property type="protein sequence ID" value="PSR77917.1"/>
    <property type="molecule type" value="Genomic_DNA"/>
</dbReference>
<keyword evidence="2" id="KW-1185">Reference proteome</keyword>
<dbReference type="Proteomes" id="UP000186601">
    <property type="component" value="Unassembled WGS sequence"/>
</dbReference>
<reference evidence="1 2" key="1">
    <citation type="submission" date="2018-02" db="EMBL/GenBank/DDBJ databases">
        <title>Genome sequence of the basidiomycete white-rot fungus Phlebia centrifuga.</title>
        <authorList>
            <person name="Granchi Z."/>
            <person name="Peng M."/>
            <person name="de Vries R.P."/>
            <person name="Hilden K."/>
            <person name="Makela M.R."/>
            <person name="Grigoriev I."/>
            <person name="Riley R."/>
        </authorList>
    </citation>
    <scope>NUCLEOTIDE SEQUENCE [LARGE SCALE GENOMIC DNA]</scope>
    <source>
        <strain evidence="1 2">FBCC195</strain>
    </source>
</reference>
<evidence type="ECO:0000313" key="2">
    <source>
        <dbReference type="Proteomes" id="UP000186601"/>
    </source>
</evidence>
<proteinExistence type="predicted"/>
<accession>A0A2R6NVY1</accession>
<sequence length="91" mass="10386">MVVFLRDPSREFKPLRVPEVVGSNTTGEWNVVPQGPVFQHGRCEGKAGDLPMKTWKVEDVDFGQPSKCIPYVSCNQSKHTLEPYIKHLMRM</sequence>